<dbReference type="RefSeq" id="WP_007502877.1">
    <property type="nucleotide sequence ID" value="NZ_AFCE01000072.1"/>
</dbReference>
<sequence>MELELAYQAIDCGRHSGNHCLRDLYWPELLWAAVSVGKRSHRDWENFTQFSTSSDIHINLFIDDLKNHQKHDKKDIHDEHSFIGPDGIVVQVEKQWYAWQAHLEKVISQNGEDNGCFR</sequence>
<evidence type="ECO:0000313" key="1">
    <source>
        <dbReference type="EMBL" id="EGL83890.1"/>
    </source>
</evidence>
<reference evidence="1 2" key="1">
    <citation type="journal article" date="2011" name="J. Bacteriol.">
        <title>Draft genome sequence of the thermoalkaliphilic Caldalkalibacillus thermarum strain TA2.A1.</title>
        <authorList>
            <person name="Kalamorz F."/>
            <person name="Keis S."/>
            <person name="McMillan D.G."/>
            <person name="Olsson K."/>
            <person name="Stanton J.A."/>
            <person name="Stockwell P."/>
            <person name="Black M.A."/>
            <person name="Klingeman D.M."/>
            <person name="Land M.L."/>
            <person name="Han C.S."/>
            <person name="Martin S.L."/>
            <person name="Becher S.A."/>
            <person name="Peddie C.J."/>
            <person name="Morgan H.W."/>
            <person name="Matthies D."/>
            <person name="Preiss L."/>
            <person name="Meier T."/>
            <person name="Brown S.D."/>
            <person name="Cook G.M."/>
        </authorList>
    </citation>
    <scope>NUCLEOTIDE SEQUENCE [LARGE SCALE GENOMIC DNA]</scope>
    <source>
        <strain evidence="1 2">TA2.A1</strain>
    </source>
</reference>
<comment type="caution">
    <text evidence="1">The sequence shown here is derived from an EMBL/GenBank/DDBJ whole genome shotgun (WGS) entry which is preliminary data.</text>
</comment>
<evidence type="ECO:0000313" key="2">
    <source>
        <dbReference type="Proteomes" id="UP000010716"/>
    </source>
</evidence>
<protein>
    <submittedName>
        <fullName evidence="1">Uncharacterized protein</fullName>
    </submittedName>
</protein>
<organism evidence="1 2">
    <name type="scientific">Caldalkalibacillus thermarum (strain TA2.A1)</name>
    <dbReference type="NCBI Taxonomy" id="986075"/>
    <lineage>
        <taxon>Bacteria</taxon>
        <taxon>Bacillati</taxon>
        <taxon>Bacillota</taxon>
        <taxon>Bacilli</taxon>
        <taxon>Bacillales</taxon>
        <taxon>Bacillaceae</taxon>
        <taxon>Caldalkalibacillus</taxon>
    </lineage>
</organism>
<dbReference type="AlphaFoldDB" id="F5L439"/>
<proteinExistence type="predicted"/>
<dbReference type="Proteomes" id="UP000010716">
    <property type="component" value="Unassembled WGS sequence"/>
</dbReference>
<accession>F5L439</accession>
<name>F5L439_CALTT</name>
<dbReference type="EMBL" id="AFCE01000072">
    <property type="protein sequence ID" value="EGL83890.1"/>
    <property type="molecule type" value="Genomic_DNA"/>
</dbReference>
<gene>
    <name evidence="1" type="ORF">CathTA2_0551</name>
</gene>